<dbReference type="InterPro" id="IPR046342">
    <property type="entry name" value="CBS_dom_sf"/>
</dbReference>
<evidence type="ECO:0000259" key="3">
    <source>
        <dbReference type="PROSITE" id="PS51371"/>
    </source>
</evidence>
<accession>A0ABU7KH81</accession>
<reference evidence="4 5" key="1">
    <citation type="submission" date="2023-08" db="EMBL/GenBank/DDBJ databases">
        <authorList>
            <person name="Girao M."/>
            <person name="Carvalho M.F."/>
        </authorList>
    </citation>
    <scope>NUCLEOTIDE SEQUENCE [LARGE SCALE GENOMIC DNA]</scope>
    <source>
        <strain evidence="4 5">CT-R113</strain>
    </source>
</reference>
<dbReference type="PROSITE" id="PS51371">
    <property type="entry name" value="CBS"/>
    <property type="match status" value="1"/>
</dbReference>
<evidence type="ECO:0000256" key="1">
    <source>
        <dbReference type="PROSITE-ProRule" id="PRU00703"/>
    </source>
</evidence>
<dbReference type="InterPro" id="IPR035919">
    <property type="entry name" value="EAL_sf"/>
</dbReference>
<keyword evidence="1" id="KW-0129">CBS domain</keyword>
<dbReference type="EMBL" id="JAUZMY010000055">
    <property type="protein sequence ID" value="MEE2041596.1"/>
    <property type="molecule type" value="Genomic_DNA"/>
</dbReference>
<evidence type="ECO:0000313" key="4">
    <source>
        <dbReference type="EMBL" id="MEE2041596.1"/>
    </source>
</evidence>
<dbReference type="Gene3D" id="3.20.20.450">
    <property type="entry name" value="EAL domain"/>
    <property type="match status" value="1"/>
</dbReference>
<protein>
    <submittedName>
        <fullName evidence="4">EAL domain-containing protein</fullName>
    </submittedName>
</protein>
<evidence type="ECO:0000256" key="2">
    <source>
        <dbReference type="SAM" id="MobiDB-lite"/>
    </source>
</evidence>
<dbReference type="Proteomes" id="UP001356095">
    <property type="component" value="Unassembled WGS sequence"/>
</dbReference>
<comment type="caution">
    <text evidence="4">The sequence shown here is derived from an EMBL/GenBank/DDBJ whole genome shotgun (WGS) entry which is preliminary data.</text>
</comment>
<dbReference type="RefSeq" id="WP_330095352.1">
    <property type="nucleotide sequence ID" value="NZ_JAUZMY010000055.1"/>
</dbReference>
<feature type="domain" description="CBS" evidence="3">
    <location>
        <begin position="281"/>
        <end position="343"/>
    </location>
</feature>
<gene>
    <name evidence="4" type="ORF">Q8791_30685</name>
</gene>
<dbReference type="InterPro" id="IPR001633">
    <property type="entry name" value="EAL_dom"/>
</dbReference>
<keyword evidence="5" id="KW-1185">Reference proteome</keyword>
<dbReference type="InterPro" id="IPR000644">
    <property type="entry name" value="CBS_dom"/>
</dbReference>
<evidence type="ECO:0000313" key="5">
    <source>
        <dbReference type="Proteomes" id="UP001356095"/>
    </source>
</evidence>
<dbReference type="Pfam" id="PF00563">
    <property type="entry name" value="EAL"/>
    <property type="match status" value="1"/>
</dbReference>
<organism evidence="4 5">
    <name type="scientific">Nocardiopsis codii</name>
    <dbReference type="NCBI Taxonomy" id="3065942"/>
    <lineage>
        <taxon>Bacteria</taxon>
        <taxon>Bacillati</taxon>
        <taxon>Actinomycetota</taxon>
        <taxon>Actinomycetes</taxon>
        <taxon>Streptosporangiales</taxon>
        <taxon>Nocardiopsidaceae</taxon>
        <taxon>Nocardiopsis</taxon>
    </lineage>
</organism>
<proteinExistence type="predicted"/>
<dbReference type="SUPFAM" id="SSF141868">
    <property type="entry name" value="EAL domain-like"/>
    <property type="match status" value="1"/>
</dbReference>
<dbReference type="SUPFAM" id="SSF54631">
    <property type="entry name" value="CBS-domain pair"/>
    <property type="match status" value="1"/>
</dbReference>
<feature type="compositionally biased region" description="Basic residues" evidence="2">
    <location>
        <begin position="1"/>
        <end position="10"/>
    </location>
</feature>
<feature type="region of interest" description="Disordered" evidence="2">
    <location>
        <begin position="1"/>
        <end position="44"/>
    </location>
</feature>
<sequence>MSALHPHHTSAAHPSGHGAVHRRSPGATGPSDPPGPSRAPGYRPIVDLDSGAVVAVEVVAAPPAPSPAVPGGPPTAEMGVPEGTAVADWVLGLVAEAAGTESLLPLVLPLPARILTAGEGFVALVESRIRRAGRRPRDITFLLGADLADLHRSVVLPGVSRLRAAGFRCGFGTSMVRPDLVVEAAPFLMRIDPGIVSGVATDQRHATVVEGLARIGRGSGVYAMASGVEAAEDVLRLRACGIRLGTGAFFADRAWRPGERVTPVPEPTAGQGREEDAGPRVTEFMLPPVGFDSDTTTEQVLEAFTGDPALNSVILIDHRERPVGVIDRTRFLLSMTGRYGHALHAKRPALRLAESPRTIPAWMTALAALRVAGQDTERVYDDLVATNSYGQCLGVVHISDLIQSLSRS</sequence>
<name>A0ABU7KH81_9ACTN</name>